<dbReference type="Gene3D" id="1.10.287.100">
    <property type="match status" value="1"/>
</dbReference>
<evidence type="ECO:0000256" key="2">
    <source>
        <dbReference type="ARBA" id="ARBA00023125"/>
    </source>
</evidence>
<keyword evidence="6" id="KW-1185">Reference proteome</keyword>
<evidence type="ECO:0000259" key="4">
    <source>
        <dbReference type="PROSITE" id="PS50995"/>
    </source>
</evidence>
<dbReference type="SUPFAM" id="SSF46785">
    <property type="entry name" value="Winged helix' DNA-binding domain"/>
    <property type="match status" value="1"/>
</dbReference>
<keyword evidence="2" id="KW-0238">DNA-binding</keyword>
<keyword evidence="1" id="KW-0805">Transcription regulation</keyword>
<dbReference type="PANTHER" id="PTHR39515">
    <property type="entry name" value="CONSERVED PROTEIN"/>
    <property type="match status" value="1"/>
</dbReference>
<dbReference type="InterPro" id="IPR023187">
    <property type="entry name" value="Tscrpt_reg_MarR-type_CS"/>
</dbReference>
<dbReference type="InterPro" id="IPR000835">
    <property type="entry name" value="HTH_MarR-typ"/>
</dbReference>
<dbReference type="SMART" id="SM00347">
    <property type="entry name" value="HTH_MARR"/>
    <property type="match status" value="1"/>
</dbReference>
<organism evidence="5 6">
    <name type="scientific">Castellaniella daejeonensis</name>
    <dbReference type="NCBI Taxonomy" id="659013"/>
    <lineage>
        <taxon>Bacteria</taxon>
        <taxon>Pseudomonadati</taxon>
        <taxon>Pseudomonadota</taxon>
        <taxon>Betaproteobacteria</taxon>
        <taxon>Burkholderiales</taxon>
        <taxon>Alcaligenaceae</taxon>
        <taxon>Castellaniella</taxon>
    </lineage>
</organism>
<evidence type="ECO:0000256" key="3">
    <source>
        <dbReference type="ARBA" id="ARBA00023163"/>
    </source>
</evidence>
<gene>
    <name evidence="5" type="ORF">GCM10009125_17210</name>
</gene>
<dbReference type="InterPro" id="IPR036390">
    <property type="entry name" value="WH_DNA-bd_sf"/>
</dbReference>
<protein>
    <submittedName>
        <fullName evidence="5">MarR family transcriptional regulator</fullName>
    </submittedName>
</protein>
<dbReference type="PANTHER" id="PTHR39515:SF2">
    <property type="entry name" value="HTH-TYPE TRANSCRIPTIONAL REGULATOR RV0880"/>
    <property type="match status" value="1"/>
</dbReference>
<dbReference type="EMBL" id="BAAAFN010000013">
    <property type="protein sequence ID" value="GAA0228791.1"/>
    <property type="molecule type" value="Genomic_DNA"/>
</dbReference>
<dbReference type="InterPro" id="IPR052526">
    <property type="entry name" value="HTH-type_Bedaq_tolerance"/>
</dbReference>
<accession>A0ABN0TSA8</accession>
<proteinExistence type="predicted"/>
<sequence>MTPPPPAKDNHTSDLVLAESLRAAVGRFVRSVRSQSGTPHDAQADVLAELAHAGSMSIAGLAEIRGVTHQSMRLVVIRLEDAGLLERKPDPADRRGWLIALTDEGHRAAQQDRQTRSIWLAKAISTKLSAQERTELNRAVPLLLRLIEAE</sequence>
<dbReference type="PROSITE" id="PS50995">
    <property type="entry name" value="HTH_MARR_2"/>
    <property type="match status" value="1"/>
</dbReference>
<name>A0ABN0TSA8_9BURK</name>
<dbReference type="Proteomes" id="UP001501176">
    <property type="component" value="Unassembled WGS sequence"/>
</dbReference>
<dbReference type="PROSITE" id="PS01117">
    <property type="entry name" value="HTH_MARR_1"/>
    <property type="match status" value="1"/>
</dbReference>
<dbReference type="Pfam" id="PF12802">
    <property type="entry name" value="MarR_2"/>
    <property type="match status" value="1"/>
</dbReference>
<dbReference type="Gene3D" id="1.10.10.10">
    <property type="entry name" value="Winged helix-like DNA-binding domain superfamily/Winged helix DNA-binding domain"/>
    <property type="match status" value="1"/>
</dbReference>
<feature type="domain" description="HTH marR-type" evidence="4">
    <location>
        <begin position="14"/>
        <end position="148"/>
    </location>
</feature>
<reference evidence="5 6" key="1">
    <citation type="journal article" date="2019" name="Int. J. Syst. Evol. Microbiol.">
        <title>The Global Catalogue of Microorganisms (GCM) 10K type strain sequencing project: providing services to taxonomists for standard genome sequencing and annotation.</title>
        <authorList>
            <consortium name="The Broad Institute Genomics Platform"/>
            <consortium name="The Broad Institute Genome Sequencing Center for Infectious Disease"/>
            <person name="Wu L."/>
            <person name="Ma J."/>
        </authorList>
    </citation>
    <scope>NUCLEOTIDE SEQUENCE [LARGE SCALE GENOMIC DNA]</scope>
    <source>
        <strain evidence="5 6">JCM 16240</strain>
    </source>
</reference>
<comment type="caution">
    <text evidence="5">The sequence shown here is derived from an EMBL/GenBank/DDBJ whole genome shotgun (WGS) entry which is preliminary data.</text>
</comment>
<evidence type="ECO:0000256" key="1">
    <source>
        <dbReference type="ARBA" id="ARBA00023015"/>
    </source>
</evidence>
<dbReference type="InterPro" id="IPR036388">
    <property type="entry name" value="WH-like_DNA-bd_sf"/>
</dbReference>
<keyword evidence="3" id="KW-0804">Transcription</keyword>
<evidence type="ECO:0000313" key="6">
    <source>
        <dbReference type="Proteomes" id="UP001501176"/>
    </source>
</evidence>
<evidence type="ECO:0000313" key="5">
    <source>
        <dbReference type="EMBL" id="GAA0228791.1"/>
    </source>
</evidence>
<dbReference type="RefSeq" id="WP_343820972.1">
    <property type="nucleotide sequence ID" value="NZ_BAAAFN010000013.1"/>
</dbReference>